<evidence type="ECO:0000256" key="2">
    <source>
        <dbReference type="SAM" id="SignalP"/>
    </source>
</evidence>
<organism evidence="3 4">
    <name type="scientific">Dimargaris cristalligena</name>
    <dbReference type="NCBI Taxonomy" id="215637"/>
    <lineage>
        <taxon>Eukaryota</taxon>
        <taxon>Fungi</taxon>
        <taxon>Fungi incertae sedis</taxon>
        <taxon>Zoopagomycota</taxon>
        <taxon>Kickxellomycotina</taxon>
        <taxon>Dimargaritomycetes</taxon>
        <taxon>Dimargaritales</taxon>
        <taxon>Dimargaritaceae</taxon>
        <taxon>Dimargaris</taxon>
    </lineage>
</organism>
<proteinExistence type="predicted"/>
<accession>A0A4P9ZNU9</accession>
<dbReference type="Proteomes" id="UP000268162">
    <property type="component" value="Unassembled WGS sequence"/>
</dbReference>
<sequence>MRPSLVSVPVLSLSMALYAACRPQPVSLGRPPSELMLNTDWGDDTEFFDASDHLDEEGWQDPAPEGRNGGMAQYGATNVGLEPRTTEITDGSNVNRADELEMEVLGTFHDDRHNYADELEMEVLDNFNDDGGGDINIEDLTGNNHRSEDHVEKGPQDSVGSVTQDTAANSSPDPRTTEMVEFSYPNRVEDLEFVQENLDIEDEYDDDDDDDDDDDVIVFYHKVPTSGDIPDKYDSHGMAADGSRKREVPADIFFSQLAPLESGSSGMEFGKKYGQNTTTGKFSLLYSESDYKKSKTYNDWVYANYDALDVNQRKAAFPWLTGILNGSVYPDIYNWHQKDYKSLGLYTTEYNPPANSTVTVLPASSLIMDTFYFKKFLPFLFALAARYGNLETMKAMYREGLKFPDHEYRKVTKIFLGLMVLEFDIEELFSQTIKIFKGRGDNPLLCARFLGYNNAVMHIKNNPFDVSRTFPDPEAYYSGLGYSENFIVNRPADGGQPIVALRVRRSEFLKLVKDGENAILSFKESEGLLEQSMSKFVWSA</sequence>
<gene>
    <name evidence="3" type="ORF">BJ085DRAFT_27626</name>
</gene>
<evidence type="ECO:0000313" key="4">
    <source>
        <dbReference type="Proteomes" id="UP000268162"/>
    </source>
</evidence>
<feature type="region of interest" description="Disordered" evidence="1">
    <location>
        <begin position="134"/>
        <end position="178"/>
    </location>
</feature>
<protein>
    <submittedName>
        <fullName evidence="3">Uncharacterized protein</fullName>
    </submittedName>
</protein>
<feature type="compositionally biased region" description="Polar residues" evidence="1">
    <location>
        <begin position="158"/>
        <end position="174"/>
    </location>
</feature>
<evidence type="ECO:0000256" key="1">
    <source>
        <dbReference type="SAM" id="MobiDB-lite"/>
    </source>
</evidence>
<feature type="compositionally biased region" description="Basic and acidic residues" evidence="1">
    <location>
        <begin position="145"/>
        <end position="155"/>
    </location>
</feature>
<dbReference type="EMBL" id="ML003050">
    <property type="protein sequence ID" value="RKP34838.1"/>
    <property type="molecule type" value="Genomic_DNA"/>
</dbReference>
<name>A0A4P9ZNU9_9FUNG</name>
<feature type="chain" id="PRO_5020729057" evidence="2">
    <location>
        <begin position="22"/>
        <end position="540"/>
    </location>
</feature>
<evidence type="ECO:0000313" key="3">
    <source>
        <dbReference type="EMBL" id="RKP34838.1"/>
    </source>
</evidence>
<keyword evidence="4" id="KW-1185">Reference proteome</keyword>
<feature type="signal peptide" evidence="2">
    <location>
        <begin position="1"/>
        <end position="21"/>
    </location>
</feature>
<reference evidence="4" key="1">
    <citation type="journal article" date="2018" name="Nat. Microbiol.">
        <title>Leveraging single-cell genomics to expand the fungal tree of life.</title>
        <authorList>
            <person name="Ahrendt S.R."/>
            <person name="Quandt C.A."/>
            <person name="Ciobanu D."/>
            <person name="Clum A."/>
            <person name="Salamov A."/>
            <person name="Andreopoulos B."/>
            <person name="Cheng J.F."/>
            <person name="Woyke T."/>
            <person name="Pelin A."/>
            <person name="Henrissat B."/>
            <person name="Reynolds N.K."/>
            <person name="Benny G.L."/>
            <person name="Smith M.E."/>
            <person name="James T.Y."/>
            <person name="Grigoriev I.V."/>
        </authorList>
    </citation>
    <scope>NUCLEOTIDE SEQUENCE [LARGE SCALE GENOMIC DNA]</scope>
    <source>
        <strain evidence="4">RSA 468</strain>
    </source>
</reference>
<keyword evidence="2" id="KW-0732">Signal</keyword>
<dbReference type="AlphaFoldDB" id="A0A4P9ZNU9"/>